<evidence type="ECO:0000313" key="3">
    <source>
        <dbReference type="Proteomes" id="UP000244240"/>
    </source>
</evidence>
<feature type="region of interest" description="Disordered" evidence="1">
    <location>
        <begin position="69"/>
        <end position="107"/>
    </location>
</feature>
<accession>A0A2T6BUC3</accession>
<sequence>MDLKKVMDIRSPLGLVVVGAAVLALSPQVRRTGRRLLVKGTAASLDLADRMREWKDRRGEGEGVELDLSAFGFPADNERAEETTGDDSRQEEKEVNPPDDSNETTHMIQSLKERIEQQQQEIDRLRREMAHQPENPDQKD</sequence>
<reference evidence="2 3" key="1">
    <citation type="submission" date="2018-04" db="EMBL/GenBank/DDBJ databases">
        <title>Genomic Encyclopedia of Archaeal and Bacterial Type Strains, Phase II (KMG-II): from individual species to whole genera.</title>
        <authorList>
            <person name="Goeker M."/>
        </authorList>
    </citation>
    <scope>NUCLEOTIDE SEQUENCE [LARGE SCALE GENOMIC DNA]</scope>
    <source>
        <strain evidence="2 3">DSM 45787</strain>
    </source>
</reference>
<evidence type="ECO:0000256" key="1">
    <source>
        <dbReference type="SAM" id="MobiDB-lite"/>
    </source>
</evidence>
<dbReference type="RefSeq" id="WP_108023483.1">
    <property type="nucleotide sequence ID" value="NZ_QBKR01000011.1"/>
</dbReference>
<keyword evidence="3" id="KW-1185">Reference proteome</keyword>
<dbReference type="EMBL" id="QBKR01000011">
    <property type="protein sequence ID" value="PTX59654.1"/>
    <property type="molecule type" value="Genomic_DNA"/>
</dbReference>
<gene>
    <name evidence="2" type="ORF">C8P63_11189</name>
</gene>
<proteinExistence type="predicted"/>
<dbReference type="Proteomes" id="UP000244240">
    <property type="component" value="Unassembled WGS sequence"/>
</dbReference>
<organism evidence="2 3">
    <name type="scientific">Melghirimyces profundicolus</name>
    <dbReference type="NCBI Taxonomy" id="1242148"/>
    <lineage>
        <taxon>Bacteria</taxon>
        <taxon>Bacillati</taxon>
        <taxon>Bacillota</taxon>
        <taxon>Bacilli</taxon>
        <taxon>Bacillales</taxon>
        <taxon>Thermoactinomycetaceae</taxon>
        <taxon>Melghirimyces</taxon>
    </lineage>
</organism>
<evidence type="ECO:0000313" key="2">
    <source>
        <dbReference type="EMBL" id="PTX59654.1"/>
    </source>
</evidence>
<protein>
    <submittedName>
        <fullName evidence="2">Uncharacterized protein</fullName>
    </submittedName>
</protein>
<feature type="compositionally biased region" description="Basic and acidic residues" evidence="1">
    <location>
        <begin position="76"/>
        <end position="96"/>
    </location>
</feature>
<comment type="caution">
    <text evidence="2">The sequence shown here is derived from an EMBL/GenBank/DDBJ whole genome shotgun (WGS) entry which is preliminary data.</text>
</comment>
<dbReference type="AlphaFoldDB" id="A0A2T6BUC3"/>
<name>A0A2T6BUC3_9BACL</name>